<reference evidence="5 6" key="1">
    <citation type="submission" date="2017-09" db="EMBL/GenBank/DDBJ databases">
        <title>The diverse metabolic capabilities of V. boronicumulans make it an excellent choice for continued studies on novel biodegradation.</title>
        <authorList>
            <person name="Sun S."/>
        </authorList>
    </citation>
    <scope>NUCLEOTIDE SEQUENCE [LARGE SCALE GENOMIC DNA]</scope>
    <source>
        <strain evidence="5 6">J1</strain>
    </source>
</reference>
<dbReference type="Proteomes" id="UP000217154">
    <property type="component" value="Chromosome"/>
</dbReference>
<evidence type="ECO:0000256" key="2">
    <source>
        <dbReference type="ARBA" id="ARBA00022801"/>
    </source>
</evidence>
<dbReference type="RefSeq" id="WP_095743883.1">
    <property type="nucleotide sequence ID" value="NZ_CP023284.1"/>
</dbReference>
<dbReference type="InterPro" id="IPR051201">
    <property type="entry name" value="Chloro_Bact_Ser_Proteases"/>
</dbReference>
<feature type="region of interest" description="Disordered" evidence="3">
    <location>
        <begin position="1"/>
        <end position="25"/>
    </location>
</feature>
<feature type="transmembrane region" description="Helical" evidence="4">
    <location>
        <begin position="52"/>
        <end position="72"/>
    </location>
</feature>
<evidence type="ECO:0000256" key="3">
    <source>
        <dbReference type="SAM" id="MobiDB-lite"/>
    </source>
</evidence>
<keyword evidence="4" id="KW-1133">Transmembrane helix</keyword>
<dbReference type="PANTHER" id="PTHR43343:SF3">
    <property type="entry name" value="PROTEASE DO-LIKE 8, CHLOROPLASTIC"/>
    <property type="match status" value="1"/>
</dbReference>
<name>A0A250DF01_9BURK</name>
<dbReference type="InterPro" id="IPR001940">
    <property type="entry name" value="Peptidase_S1C"/>
</dbReference>
<sequence>MRRPAFYSRSPRTLPPAAAPAAGSPADAAAVAEADAVQAPPPHARWQPGRRAFALLTVSCIAIAAGGAFWAPRQGAKALTQKDIDAAVLRTLQTATLPSPAAKAADIVRPSVVRVVGYGPEKATPEAKTQKRGRNMAKGKPPEAPADGGTPGEVERGVGTGVVIVDKGVILTNLHVVAGAEKIKVTFADGLEAVAVITGVQPENDLAVLQAQKIPDDLIPAVMRSTADLRPGDQVAAVGFPFGIGPSVSAGVVSGLKRSFRSPEGKQELGNLIQFDAAANPGNSGGPLINMDGEVLGIVTAILNPTQQRTFIGIGFAVPIENAASAAGSPPF</sequence>
<dbReference type="GO" id="GO:0006508">
    <property type="term" value="P:proteolysis"/>
    <property type="evidence" value="ECO:0007669"/>
    <property type="project" value="UniProtKB-KW"/>
</dbReference>
<dbReference type="InterPro" id="IPR009003">
    <property type="entry name" value="Peptidase_S1_PA"/>
</dbReference>
<keyword evidence="4" id="KW-0472">Membrane</keyword>
<dbReference type="KEGG" id="vbo:CKY39_06725"/>
<evidence type="ECO:0000313" key="6">
    <source>
        <dbReference type="Proteomes" id="UP000217154"/>
    </source>
</evidence>
<dbReference type="Pfam" id="PF13365">
    <property type="entry name" value="Trypsin_2"/>
    <property type="match status" value="1"/>
</dbReference>
<dbReference type="AlphaFoldDB" id="A0A250DF01"/>
<keyword evidence="1" id="KW-0645">Protease</keyword>
<proteinExistence type="predicted"/>
<accession>A0A250DF01</accession>
<dbReference type="GO" id="GO:0004252">
    <property type="term" value="F:serine-type endopeptidase activity"/>
    <property type="evidence" value="ECO:0007669"/>
    <property type="project" value="InterPro"/>
</dbReference>
<dbReference type="EMBL" id="CP023284">
    <property type="protein sequence ID" value="ATA52937.1"/>
    <property type="molecule type" value="Genomic_DNA"/>
</dbReference>
<evidence type="ECO:0000256" key="1">
    <source>
        <dbReference type="ARBA" id="ARBA00022670"/>
    </source>
</evidence>
<evidence type="ECO:0000313" key="5">
    <source>
        <dbReference type="EMBL" id="ATA52937.1"/>
    </source>
</evidence>
<feature type="region of interest" description="Disordered" evidence="3">
    <location>
        <begin position="121"/>
        <end position="155"/>
    </location>
</feature>
<dbReference type="Gene3D" id="2.40.10.120">
    <property type="match status" value="1"/>
</dbReference>
<protein>
    <submittedName>
        <fullName evidence="5">Peptidase S1</fullName>
    </submittedName>
</protein>
<keyword evidence="2" id="KW-0378">Hydrolase</keyword>
<dbReference type="PANTHER" id="PTHR43343">
    <property type="entry name" value="PEPTIDASE S12"/>
    <property type="match status" value="1"/>
</dbReference>
<dbReference type="SUPFAM" id="SSF50494">
    <property type="entry name" value="Trypsin-like serine proteases"/>
    <property type="match status" value="1"/>
</dbReference>
<dbReference type="PRINTS" id="PR00834">
    <property type="entry name" value="PROTEASES2C"/>
</dbReference>
<evidence type="ECO:0000256" key="4">
    <source>
        <dbReference type="SAM" id="Phobius"/>
    </source>
</evidence>
<organism evidence="5 6">
    <name type="scientific">Variovorax boronicumulans</name>
    <dbReference type="NCBI Taxonomy" id="436515"/>
    <lineage>
        <taxon>Bacteria</taxon>
        <taxon>Pseudomonadati</taxon>
        <taxon>Pseudomonadota</taxon>
        <taxon>Betaproteobacteria</taxon>
        <taxon>Burkholderiales</taxon>
        <taxon>Comamonadaceae</taxon>
        <taxon>Variovorax</taxon>
    </lineage>
</organism>
<gene>
    <name evidence="5" type="ORF">CKY39_06725</name>
</gene>
<keyword evidence="4" id="KW-0812">Transmembrane</keyword>